<gene>
    <name evidence="2" type="ORF">N1032_23785</name>
</gene>
<keyword evidence="3" id="KW-1185">Reference proteome</keyword>
<feature type="non-terminal residue" evidence="2">
    <location>
        <position position="1"/>
    </location>
</feature>
<proteinExistence type="predicted"/>
<protein>
    <submittedName>
        <fullName evidence="2">Uncharacterized protein</fullName>
    </submittedName>
</protein>
<comment type="caution">
    <text evidence="2">The sequence shown here is derived from an EMBL/GenBank/DDBJ whole genome shotgun (WGS) entry which is preliminary data.</text>
</comment>
<sequence>MVPGGISIPKPQKQKTQVGQDAGALAASTQAPAPISASQGTPVKQPEEKGFFQSMTEASAKQWNKSTGGTGENDKRGFMERMNTKSADQWANFTGTGKYDTSNGQKAPSNAMGFEDKMNAGFGLAATLMNAFGNR</sequence>
<accession>A0ABT2HA41</accession>
<feature type="compositionally biased region" description="Basic and acidic residues" evidence="1">
    <location>
        <begin position="72"/>
        <end position="83"/>
    </location>
</feature>
<dbReference type="RefSeq" id="WP_259542857.1">
    <property type="nucleotide sequence ID" value="NZ_JANLCJ010000159.1"/>
</dbReference>
<dbReference type="Proteomes" id="UP001165586">
    <property type="component" value="Unassembled WGS sequence"/>
</dbReference>
<feature type="region of interest" description="Disordered" evidence="1">
    <location>
        <begin position="1"/>
        <end position="112"/>
    </location>
</feature>
<feature type="compositionally biased region" description="Polar residues" evidence="1">
    <location>
        <begin position="84"/>
        <end position="108"/>
    </location>
</feature>
<evidence type="ECO:0000313" key="3">
    <source>
        <dbReference type="Proteomes" id="UP001165586"/>
    </source>
</evidence>
<evidence type="ECO:0000256" key="1">
    <source>
        <dbReference type="SAM" id="MobiDB-lite"/>
    </source>
</evidence>
<name>A0ABT2HA41_9MICO</name>
<organism evidence="2 3">
    <name type="scientific">Herbiconiux daphne</name>
    <dbReference type="NCBI Taxonomy" id="2970914"/>
    <lineage>
        <taxon>Bacteria</taxon>
        <taxon>Bacillati</taxon>
        <taxon>Actinomycetota</taxon>
        <taxon>Actinomycetes</taxon>
        <taxon>Micrococcales</taxon>
        <taxon>Microbacteriaceae</taxon>
        <taxon>Herbiconiux</taxon>
    </lineage>
</organism>
<dbReference type="EMBL" id="JANLCJ010000159">
    <property type="protein sequence ID" value="MCS5736757.1"/>
    <property type="molecule type" value="Genomic_DNA"/>
</dbReference>
<reference evidence="2" key="1">
    <citation type="submission" date="2022-08" db="EMBL/GenBank/DDBJ databases">
        <authorList>
            <person name="Deng Y."/>
            <person name="Han X.-F."/>
            <person name="Zhang Y.-Q."/>
        </authorList>
    </citation>
    <scope>NUCLEOTIDE SEQUENCE</scope>
    <source>
        <strain evidence="2">CPCC 203386</strain>
    </source>
</reference>
<feature type="compositionally biased region" description="Polar residues" evidence="1">
    <location>
        <begin position="27"/>
        <end position="42"/>
    </location>
</feature>
<evidence type="ECO:0000313" key="2">
    <source>
        <dbReference type="EMBL" id="MCS5736757.1"/>
    </source>
</evidence>
<feature type="compositionally biased region" description="Polar residues" evidence="1">
    <location>
        <begin position="53"/>
        <end position="67"/>
    </location>
</feature>